<feature type="transmembrane region" description="Helical" evidence="2">
    <location>
        <begin position="121"/>
        <end position="140"/>
    </location>
</feature>
<evidence type="ECO:0000313" key="3">
    <source>
        <dbReference type="EMBL" id="KEZ19106.1"/>
    </source>
</evidence>
<dbReference type="InterPro" id="IPR036259">
    <property type="entry name" value="MFS_trans_sf"/>
</dbReference>
<sequence length="199" mass="23404">MENKINYKTYKLLKHLATISSVVLAICILLTFIQFTKDKPIFINLIPFISLEIILLILAFISLLIYVINRIKKQKSSNYKYVKKEIIYLYTSLSLYIFSFILTIIYLLIGLLVNNSSAIKISFYIIISIFFICIILSSIFETLSRLNEQILLYKQEYQKQQQLKQQNNNLNKQVIIKNQTNKDNKIKTKNNSKNPFIED</sequence>
<proteinExistence type="predicted"/>
<dbReference type="SUPFAM" id="SSF103473">
    <property type="entry name" value="MFS general substrate transporter"/>
    <property type="match status" value="1"/>
</dbReference>
<evidence type="ECO:0008006" key="5">
    <source>
        <dbReference type="Google" id="ProtNLM"/>
    </source>
</evidence>
<protein>
    <recommendedName>
        <fullName evidence="5">Transmembrane protein</fullName>
    </recommendedName>
</protein>
<accession>A0A084EMB4</accession>
<evidence type="ECO:0000313" key="4">
    <source>
        <dbReference type="Proteomes" id="UP000028533"/>
    </source>
</evidence>
<feature type="transmembrane region" description="Helical" evidence="2">
    <location>
        <begin position="41"/>
        <end position="66"/>
    </location>
</feature>
<dbReference type="AlphaFoldDB" id="A0A084EMB4"/>
<evidence type="ECO:0000256" key="2">
    <source>
        <dbReference type="SAM" id="Phobius"/>
    </source>
</evidence>
<keyword evidence="2" id="KW-1133">Transmembrane helix</keyword>
<feature type="transmembrane region" description="Helical" evidence="2">
    <location>
        <begin position="87"/>
        <end position="109"/>
    </location>
</feature>
<keyword evidence="2" id="KW-0812">Transmembrane</keyword>
<dbReference type="Proteomes" id="UP000028533">
    <property type="component" value="Unassembled WGS sequence"/>
</dbReference>
<organism evidence="3 4">
    <name type="scientific">Mycoplasma capricolum subsp. capricolum 14232</name>
    <dbReference type="NCBI Taxonomy" id="1188238"/>
    <lineage>
        <taxon>Bacteria</taxon>
        <taxon>Bacillati</taxon>
        <taxon>Mycoplasmatota</taxon>
        <taxon>Mollicutes</taxon>
        <taxon>Mycoplasmataceae</taxon>
        <taxon>Mycoplasma</taxon>
    </lineage>
</organism>
<dbReference type="InterPro" id="IPR050008">
    <property type="entry name" value="MMSYN1_0478-like"/>
</dbReference>
<name>A0A084EMB4_MYCCA</name>
<evidence type="ECO:0000256" key="1">
    <source>
        <dbReference type="SAM" id="Coils"/>
    </source>
</evidence>
<reference evidence="3 4" key="1">
    <citation type="submission" date="2014-02" db="EMBL/GenBank/DDBJ databases">
        <title>Genome sequence of Mycoplasma capricolum subsp. capricolum strain 14232.</title>
        <authorList>
            <person name="Sirand-Pugnet P."/>
            <person name="Breton M."/>
            <person name="Dordet-Frisoni E."/>
            <person name="Baranowski E."/>
            <person name="Barre A."/>
            <person name="Couture C."/>
            <person name="Dupuy V."/>
            <person name="Gaurivaud P."/>
            <person name="Jacob D."/>
            <person name="Lemaitre C."/>
            <person name="Manso-Silvan L."/>
            <person name="Nikolski M."/>
            <person name="Nouvel L.-X."/>
            <person name="Poumarat F."/>
            <person name="Tardy F."/>
            <person name="Thebault P."/>
            <person name="Theil S."/>
            <person name="Citti C."/>
            <person name="Thiaucourt F."/>
            <person name="Blanchard A."/>
        </authorList>
    </citation>
    <scope>NUCLEOTIDE SEQUENCE [LARGE SCALE GENOMIC DNA]</scope>
    <source>
        <strain evidence="3 4">14232</strain>
    </source>
</reference>
<keyword evidence="1" id="KW-0175">Coiled coil</keyword>
<feature type="coiled-coil region" evidence="1">
    <location>
        <begin position="143"/>
        <end position="173"/>
    </location>
</feature>
<feature type="transmembrane region" description="Helical" evidence="2">
    <location>
        <begin position="12"/>
        <end position="35"/>
    </location>
</feature>
<gene>
    <name evidence="3" type="ORF">MCAPa_4220</name>
</gene>
<keyword evidence="2" id="KW-0472">Membrane</keyword>
<dbReference type="NCBIfam" id="NF043065">
    <property type="entry name" value="MMSYN1_0478"/>
    <property type="match status" value="1"/>
</dbReference>
<dbReference type="EMBL" id="JFDO01000016">
    <property type="protein sequence ID" value="KEZ19106.1"/>
    <property type="molecule type" value="Genomic_DNA"/>
</dbReference>
<comment type="caution">
    <text evidence="3">The sequence shown here is derived from an EMBL/GenBank/DDBJ whole genome shotgun (WGS) entry which is preliminary data.</text>
</comment>
<dbReference type="RefSeq" id="WP_036431794.1">
    <property type="nucleotide sequence ID" value="NZ_JFDO01000016.1"/>
</dbReference>